<dbReference type="AlphaFoldDB" id="A0A2N5GQ81"/>
<comment type="caution">
    <text evidence="1">The sequence shown here is derived from an EMBL/GenBank/DDBJ whole genome shotgun (WGS) entry which is preliminary data.</text>
</comment>
<evidence type="ECO:0000313" key="4">
    <source>
        <dbReference type="Proteomes" id="UP000235114"/>
    </source>
</evidence>
<name>A0A2N5GQ81_9BACI</name>
<dbReference type="EMBL" id="PGVA01000009">
    <property type="protein sequence ID" value="PLR85021.1"/>
    <property type="molecule type" value="Genomic_DNA"/>
</dbReference>
<sequence length="120" mass="14439">MFFLFEDYLTPISSARQDHLHELLDNLDLSDFMYPLTLLIDSHFQDSKIFLFFSFFLVNRNVRIRGKLLSYIIWKKRAIYVRFSNAKETVFKKSWQTHLQSINKIKPGSEHAIRNRVLLR</sequence>
<dbReference type="Proteomes" id="UP000235114">
    <property type="component" value="Unassembled WGS sequence"/>
</dbReference>
<evidence type="ECO:0000313" key="3">
    <source>
        <dbReference type="Proteomes" id="UP000234951"/>
    </source>
</evidence>
<protein>
    <submittedName>
        <fullName evidence="1">Uncharacterized protein</fullName>
    </submittedName>
</protein>
<keyword evidence="4" id="KW-1185">Reference proteome</keyword>
<evidence type="ECO:0000313" key="2">
    <source>
        <dbReference type="EMBL" id="PLR93282.1"/>
    </source>
</evidence>
<accession>A0A2N5GQ81</accession>
<organism evidence="1 3">
    <name type="scientific">Bacillus canaveralius</name>
    <dbReference type="NCBI Taxonomy" id="1403243"/>
    <lineage>
        <taxon>Bacteria</taxon>
        <taxon>Bacillati</taxon>
        <taxon>Bacillota</taxon>
        <taxon>Bacilli</taxon>
        <taxon>Bacillales</taxon>
        <taxon>Bacillaceae</taxon>
        <taxon>Bacillus</taxon>
    </lineage>
</organism>
<evidence type="ECO:0000313" key="1">
    <source>
        <dbReference type="EMBL" id="PLR85021.1"/>
    </source>
</evidence>
<dbReference type="EMBL" id="PGVD01000054">
    <property type="protein sequence ID" value="PLR93282.1"/>
    <property type="molecule type" value="Genomic_DNA"/>
</dbReference>
<gene>
    <name evidence="1" type="ORF">CU635_05200</name>
    <name evidence="2" type="ORF">CVD25_17610</name>
</gene>
<reference evidence="2 4" key="2">
    <citation type="submission" date="2017-12" db="EMBL/GenBank/DDBJ databases">
        <title>Comparative Functional Genomics of Dry Heat Resistant strains isolated from the Viking Spacecraft.</title>
        <authorList>
            <person name="Seuylemezian A."/>
            <person name="Cooper K."/>
            <person name="Vaishampayan P."/>
        </authorList>
    </citation>
    <scope>NUCLEOTIDE SEQUENCE [LARGE SCALE GENOMIC DNA]</scope>
    <source>
        <strain evidence="2 4">ATCC 29669</strain>
    </source>
</reference>
<proteinExistence type="predicted"/>
<reference evidence="1 3" key="1">
    <citation type="submission" date="2017-11" db="EMBL/GenBank/DDBJ databases">
        <title>Comparitive Functional Genomics of Dry Heat Resistant strains isolated from the Viking Spacecraft.</title>
        <authorList>
            <person name="Seuylemezian A."/>
            <person name="Cooper K."/>
            <person name="Vaishampayan P."/>
        </authorList>
    </citation>
    <scope>NUCLEOTIDE SEQUENCE [LARGE SCALE GENOMIC DNA]</scope>
    <source>
        <strain evidence="1 3">M4.6</strain>
    </source>
</reference>
<dbReference type="Proteomes" id="UP000234951">
    <property type="component" value="Unassembled WGS sequence"/>
</dbReference>